<dbReference type="AlphaFoldDB" id="A0A0R1SKL1"/>
<gene>
    <name evidence="1" type="ORF">FC27_GL000921</name>
</gene>
<keyword evidence="2" id="KW-1185">Reference proteome</keyword>
<protein>
    <submittedName>
        <fullName evidence="1">Uncharacterized protein</fullName>
    </submittedName>
</protein>
<proteinExistence type="predicted"/>
<name>A0A0R1SKL1_9LACO</name>
<evidence type="ECO:0000313" key="2">
    <source>
        <dbReference type="Proteomes" id="UP000051647"/>
    </source>
</evidence>
<dbReference type="PATRIC" id="fig|1423815.3.peg.942"/>
<organism evidence="1 2">
    <name type="scientific">Companilactobacillus versmoldensis DSM 14857 = KCTC 3814</name>
    <dbReference type="NCBI Taxonomy" id="1423815"/>
    <lineage>
        <taxon>Bacteria</taxon>
        <taxon>Bacillati</taxon>
        <taxon>Bacillota</taxon>
        <taxon>Bacilli</taxon>
        <taxon>Lactobacillales</taxon>
        <taxon>Lactobacillaceae</taxon>
        <taxon>Companilactobacillus</taxon>
    </lineage>
</organism>
<evidence type="ECO:0000313" key="1">
    <source>
        <dbReference type="EMBL" id="KRL68180.1"/>
    </source>
</evidence>
<dbReference type="EMBL" id="AZFA01000002">
    <property type="protein sequence ID" value="KRL68180.1"/>
    <property type="molecule type" value="Genomic_DNA"/>
</dbReference>
<comment type="caution">
    <text evidence="1">The sequence shown here is derived from an EMBL/GenBank/DDBJ whole genome shotgun (WGS) entry which is preliminary data.</text>
</comment>
<accession>A0A0R1SKL1</accession>
<reference evidence="1 2" key="1">
    <citation type="journal article" date="2015" name="Genome Announc.">
        <title>Expanding the biotechnology potential of lactobacilli through comparative genomics of 213 strains and associated genera.</title>
        <authorList>
            <person name="Sun Z."/>
            <person name="Harris H.M."/>
            <person name="McCann A."/>
            <person name="Guo C."/>
            <person name="Argimon S."/>
            <person name="Zhang W."/>
            <person name="Yang X."/>
            <person name="Jeffery I.B."/>
            <person name="Cooney J.C."/>
            <person name="Kagawa T.F."/>
            <person name="Liu W."/>
            <person name="Song Y."/>
            <person name="Salvetti E."/>
            <person name="Wrobel A."/>
            <person name="Rasinkangas P."/>
            <person name="Parkhill J."/>
            <person name="Rea M.C."/>
            <person name="O'Sullivan O."/>
            <person name="Ritari J."/>
            <person name="Douillard F.P."/>
            <person name="Paul Ross R."/>
            <person name="Yang R."/>
            <person name="Briner A.E."/>
            <person name="Felis G.E."/>
            <person name="de Vos W.M."/>
            <person name="Barrangou R."/>
            <person name="Klaenhammer T.R."/>
            <person name="Caufield P.W."/>
            <person name="Cui Y."/>
            <person name="Zhang H."/>
            <person name="O'Toole P.W."/>
        </authorList>
    </citation>
    <scope>NUCLEOTIDE SEQUENCE [LARGE SCALE GENOMIC DNA]</scope>
    <source>
        <strain evidence="1 2">DSM 14857</strain>
    </source>
</reference>
<sequence length="76" mass="8967">MSETEGTSMIPILESFRIKVIDGYDSGKYLDQMYYKIQHICLTDRNVNSDRIFDLLQFIDKSNVWHDLGKHLVKSR</sequence>
<dbReference type="Proteomes" id="UP000051647">
    <property type="component" value="Unassembled WGS sequence"/>
</dbReference>